<dbReference type="HOGENOM" id="CLU_1166281_0_0_1"/>
<dbReference type="KEGG" id="pfj:MYCFIDRAFT_84283"/>
<proteinExistence type="predicted"/>
<dbReference type="Gene3D" id="3.30.40.10">
    <property type="entry name" value="Zinc/RING finger domain, C3HC4 (zinc finger)"/>
    <property type="match status" value="1"/>
</dbReference>
<dbReference type="OrthoDB" id="10484719at2759"/>
<keyword evidence="3" id="KW-1185">Reference proteome</keyword>
<dbReference type="GeneID" id="19342175"/>
<feature type="region of interest" description="Disordered" evidence="1">
    <location>
        <begin position="218"/>
        <end position="238"/>
    </location>
</feature>
<evidence type="ECO:0000313" key="3">
    <source>
        <dbReference type="Proteomes" id="UP000016932"/>
    </source>
</evidence>
<gene>
    <name evidence="2" type="ORF">MYCFIDRAFT_84283</name>
</gene>
<evidence type="ECO:0000256" key="1">
    <source>
        <dbReference type="SAM" id="MobiDB-lite"/>
    </source>
</evidence>
<dbReference type="VEuPathDB" id="FungiDB:MYCFIDRAFT_84283"/>
<name>M2ZDI1_PSEFD</name>
<dbReference type="AlphaFoldDB" id="M2ZDI1"/>
<dbReference type="Proteomes" id="UP000016932">
    <property type="component" value="Unassembled WGS sequence"/>
</dbReference>
<accession>M2ZDI1</accession>
<organism evidence="2 3">
    <name type="scientific">Pseudocercospora fijiensis (strain CIRAD86)</name>
    <name type="common">Black leaf streak disease fungus</name>
    <name type="synonym">Mycosphaerella fijiensis</name>
    <dbReference type="NCBI Taxonomy" id="383855"/>
    <lineage>
        <taxon>Eukaryota</taxon>
        <taxon>Fungi</taxon>
        <taxon>Dikarya</taxon>
        <taxon>Ascomycota</taxon>
        <taxon>Pezizomycotina</taxon>
        <taxon>Dothideomycetes</taxon>
        <taxon>Dothideomycetidae</taxon>
        <taxon>Mycosphaerellales</taxon>
        <taxon>Mycosphaerellaceae</taxon>
        <taxon>Pseudocercospora</taxon>
    </lineage>
</organism>
<protein>
    <submittedName>
        <fullName evidence="2">Uncharacterized protein</fullName>
    </submittedName>
</protein>
<dbReference type="RefSeq" id="XP_007932294.1">
    <property type="nucleotide sequence ID" value="XM_007934103.1"/>
</dbReference>
<dbReference type="EMBL" id="KB446568">
    <property type="protein sequence ID" value="EME77159.1"/>
    <property type="molecule type" value="Genomic_DNA"/>
</dbReference>
<reference evidence="2 3" key="1">
    <citation type="journal article" date="2012" name="PLoS Pathog.">
        <title>Diverse lifestyles and strategies of plant pathogenesis encoded in the genomes of eighteen Dothideomycetes fungi.</title>
        <authorList>
            <person name="Ohm R.A."/>
            <person name="Feau N."/>
            <person name="Henrissat B."/>
            <person name="Schoch C.L."/>
            <person name="Horwitz B.A."/>
            <person name="Barry K.W."/>
            <person name="Condon B.J."/>
            <person name="Copeland A.C."/>
            <person name="Dhillon B."/>
            <person name="Glaser F."/>
            <person name="Hesse C.N."/>
            <person name="Kosti I."/>
            <person name="LaButti K."/>
            <person name="Lindquist E.A."/>
            <person name="Lucas S."/>
            <person name="Salamov A.A."/>
            <person name="Bradshaw R.E."/>
            <person name="Ciuffetti L."/>
            <person name="Hamelin R.C."/>
            <person name="Kema G.H.J."/>
            <person name="Lawrence C."/>
            <person name="Scott J.A."/>
            <person name="Spatafora J.W."/>
            <person name="Turgeon B.G."/>
            <person name="de Wit P.J.G.M."/>
            <person name="Zhong S."/>
            <person name="Goodwin S.B."/>
            <person name="Grigoriev I.V."/>
        </authorList>
    </citation>
    <scope>NUCLEOTIDE SEQUENCE [LARGE SCALE GENOMIC DNA]</scope>
    <source>
        <strain evidence="2 3">CIRAD86</strain>
    </source>
</reference>
<sequence length="238" mass="26648">MPVTYALQTQLDQCPNCKIKHAHPIAEPRKVPCQIFLTQAAYNPNITIKKLKEGFLRVWNTLACDRCHGVEALKQAMLGLWVTRTLVGHGRVPTQNSTVIDLTTDNKENEEEDLPSCGVCFDLLATEPSVVNCHQCRQGLHLSCFAEFATNKTHNITAEDLVDADVTLVDPETGEIQDLAYKITCPYCRASMCRVQVPRGIVEGLVREQLTEEELLRAQNEDQATEHGTDHGEEDFDM</sequence>
<evidence type="ECO:0000313" key="2">
    <source>
        <dbReference type="EMBL" id="EME77159.1"/>
    </source>
</evidence>
<dbReference type="InterPro" id="IPR013083">
    <property type="entry name" value="Znf_RING/FYVE/PHD"/>
</dbReference>
<feature type="compositionally biased region" description="Basic and acidic residues" evidence="1">
    <location>
        <begin position="218"/>
        <end position="231"/>
    </location>
</feature>